<accession>V9L2N2</accession>
<feature type="region of interest" description="Disordered" evidence="1">
    <location>
        <begin position="41"/>
        <end position="183"/>
    </location>
</feature>
<name>V9L2N2_CALMI</name>
<reference evidence="2" key="1">
    <citation type="journal article" date="2014" name="Nature">
        <title>Elephant shark genome provides unique insights into gnathostome evolution.</title>
        <authorList>
            <consortium name="International Elephant Shark Genome Sequencing Consortium"/>
            <person name="Venkatesh B."/>
            <person name="Lee A.P."/>
            <person name="Ravi V."/>
            <person name="Maurya A.K."/>
            <person name="Lian M.M."/>
            <person name="Swann J.B."/>
            <person name="Ohta Y."/>
            <person name="Flajnik M.F."/>
            <person name="Sutoh Y."/>
            <person name="Kasahara M."/>
            <person name="Hoon S."/>
            <person name="Gangu V."/>
            <person name="Roy S.W."/>
            <person name="Irimia M."/>
            <person name="Korzh V."/>
            <person name="Kondrychyn I."/>
            <person name="Lim Z.W."/>
            <person name="Tay B.H."/>
            <person name="Tohari S."/>
            <person name="Kong K.W."/>
            <person name="Ho S."/>
            <person name="Lorente-Galdos B."/>
            <person name="Quilez J."/>
            <person name="Marques-Bonet T."/>
            <person name="Raney B.J."/>
            <person name="Ingham P.W."/>
            <person name="Tay A."/>
            <person name="Hillier L.W."/>
            <person name="Minx P."/>
            <person name="Boehm T."/>
            <person name="Wilson R.K."/>
            <person name="Brenner S."/>
            <person name="Warren W.C."/>
        </authorList>
    </citation>
    <scope>NUCLEOTIDE SEQUENCE</scope>
    <source>
        <tissue evidence="2">Testis</tissue>
    </source>
</reference>
<dbReference type="AlphaFoldDB" id="V9L2N2"/>
<feature type="compositionally biased region" description="Polar residues" evidence="1">
    <location>
        <begin position="94"/>
        <end position="121"/>
    </location>
</feature>
<evidence type="ECO:0000313" key="2">
    <source>
        <dbReference type="EMBL" id="AFP05620.1"/>
    </source>
</evidence>
<sequence length="208" mass="23114">MAGDGRNTEDVTIPMLFLFNKEGNIILDAMHEYQEVEVLLSDKAKDRNLDMDDSEQKSEEDVESTGPDLSISECQKEVASHDERSCNVKPSEYVFSSQSIVPDTETQASPRTSSGTDQNLIASPDGSPESGDVQNEDTRRTDCHETSGENQGFCGQTSDQAKEGTEVEPEQESNPNISQETEARTIDSLMSDWKEEIDAFEMMDKDEL</sequence>
<protein>
    <submittedName>
        <fullName evidence="2">ER degradation enhancer, mannosidase alpha-like 3</fullName>
    </submittedName>
</protein>
<dbReference type="EMBL" id="JW873102">
    <property type="protein sequence ID" value="AFP05620.1"/>
    <property type="molecule type" value="mRNA"/>
</dbReference>
<proteinExistence type="evidence at transcript level"/>
<organism evidence="2">
    <name type="scientific">Callorhinchus milii</name>
    <name type="common">Ghost shark</name>
    <dbReference type="NCBI Taxonomy" id="7868"/>
    <lineage>
        <taxon>Eukaryota</taxon>
        <taxon>Metazoa</taxon>
        <taxon>Chordata</taxon>
        <taxon>Craniata</taxon>
        <taxon>Vertebrata</taxon>
        <taxon>Chondrichthyes</taxon>
        <taxon>Holocephali</taxon>
        <taxon>Chimaeriformes</taxon>
        <taxon>Callorhinchidae</taxon>
        <taxon>Callorhinchus</taxon>
    </lineage>
</organism>
<feature type="compositionally biased region" description="Polar residues" evidence="1">
    <location>
        <begin position="148"/>
        <end position="159"/>
    </location>
</feature>
<feature type="compositionally biased region" description="Basic and acidic residues" evidence="1">
    <location>
        <begin position="136"/>
        <end position="147"/>
    </location>
</feature>
<evidence type="ECO:0000256" key="1">
    <source>
        <dbReference type="SAM" id="MobiDB-lite"/>
    </source>
</evidence>
<feature type="compositionally biased region" description="Basic and acidic residues" evidence="1">
    <location>
        <begin position="41"/>
        <end position="59"/>
    </location>
</feature>
<feature type="compositionally biased region" description="Basic and acidic residues" evidence="1">
    <location>
        <begin position="74"/>
        <end position="86"/>
    </location>
</feature>